<reference evidence="1 2" key="1">
    <citation type="submission" date="2018-05" db="EMBL/GenBank/DDBJ databases">
        <title>Genomic analysis of Gracilibacillus dipsosauri DD1 reveals novel features of a salt-tolerant amylase.</title>
        <authorList>
            <person name="Deutch C.E."/>
            <person name="Yang S."/>
        </authorList>
    </citation>
    <scope>NUCLEOTIDE SEQUENCE [LARGE SCALE GENOMIC DNA]</scope>
    <source>
        <strain evidence="1 2">DD1</strain>
    </source>
</reference>
<evidence type="ECO:0000313" key="2">
    <source>
        <dbReference type="Proteomes" id="UP000245624"/>
    </source>
</evidence>
<accession>A0A317L3R8</accession>
<sequence>MANDKVKKVIKEAREYSEPIVTDALMKGVTRIRTEMDDVVTDEDQSLKMFLRKMAITLRNGAVTSGKEMLSNGLKKDSSQ</sequence>
<organism evidence="1 2">
    <name type="scientific">Gracilibacillus dipsosauri</name>
    <dbReference type="NCBI Taxonomy" id="178340"/>
    <lineage>
        <taxon>Bacteria</taxon>
        <taxon>Bacillati</taxon>
        <taxon>Bacillota</taxon>
        <taxon>Bacilli</taxon>
        <taxon>Bacillales</taxon>
        <taxon>Bacillaceae</taxon>
        <taxon>Gracilibacillus</taxon>
    </lineage>
</organism>
<dbReference type="AlphaFoldDB" id="A0A317L3R8"/>
<comment type="caution">
    <text evidence="1">The sequence shown here is derived from an EMBL/GenBank/DDBJ whole genome shotgun (WGS) entry which is preliminary data.</text>
</comment>
<evidence type="ECO:0000313" key="1">
    <source>
        <dbReference type="EMBL" id="PWU69884.1"/>
    </source>
</evidence>
<dbReference type="EMBL" id="QGTD01000004">
    <property type="protein sequence ID" value="PWU69884.1"/>
    <property type="molecule type" value="Genomic_DNA"/>
</dbReference>
<gene>
    <name evidence="1" type="ORF">DLJ74_02845</name>
</gene>
<protein>
    <submittedName>
        <fullName evidence="1">Uncharacterized protein</fullName>
    </submittedName>
</protein>
<dbReference type="RefSeq" id="WP_054860005.1">
    <property type="nucleotide sequence ID" value="NZ_QGTD01000004.1"/>
</dbReference>
<proteinExistence type="predicted"/>
<dbReference type="Proteomes" id="UP000245624">
    <property type="component" value="Unassembled WGS sequence"/>
</dbReference>
<dbReference type="OrthoDB" id="2972745at2"/>
<keyword evidence="2" id="KW-1185">Reference proteome</keyword>
<name>A0A317L3R8_9BACI</name>